<evidence type="ECO:0000313" key="2">
    <source>
        <dbReference type="Proteomes" id="UP000664815"/>
    </source>
</evidence>
<dbReference type="AlphaFoldDB" id="A0A9D8KY64"/>
<accession>A0A9D8KY64</accession>
<dbReference type="EMBL" id="JAFKMG010000852">
    <property type="protein sequence ID" value="MBN8799501.1"/>
    <property type="molecule type" value="Genomic_DNA"/>
</dbReference>
<protein>
    <submittedName>
        <fullName evidence="1">Dihydroorotase</fullName>
        <ecNumber evidence="1">3.5.2.3</ecNumber>
    </submittedName>
</protein>
<dbReference type="GO" id="GO:0004151">
    <property type="term" value="F:dihydroorotase activity"/>
    <property type="evidence" value="ECO:0007669"/>
    <property type="project" value="UniProtKB-EC"/>
</dbReference>
<reference evidence="1" key="1">
    <citation type="submission" date="2021-02" db="EMBL/GenBank/DDBJ databases">
        <title>Thiocyanate and organic carbon inputs drive convergent selection for specific autotrophic Afipia and Thiobacillus strains within complex microbiomes.</title>
        <authorList>
            <person name="Huddy R.J."/>
            <person name="Sachdeva R."/>
            <person name="Kadzinga F."/>
            <person name="Kantor R.S."/>
            <person name="Harrison S.T.L."/>
            <person name="Banfield J.F."/>
        </authorList>
    </citation>
    <scope>NUCLEOTIDE SEQUENCE</scope>
    <source>
        <strain evidence="1">SCN18_10_11_15_R1_P_69_7</strain>
    </source>
</reference>
<dbReference type="InterPro" id="IPR011059">
    <property type="entry name" value="Metal-dep_hydrolase_composite"/>
</dbReference>
<organism evidence="1 2">
    <name type="scientific">Stenotrophomonas nitritireducens</name>
    <dbReference type="NCBI Taxonomy" id="83617"/>
    <lineage>
        <taxon>Bacteria</taxon>
        <taxon>Pseudomonadati</taxon>
        <taxon>Pseudomonadota</taxon>
        <taxon>Gammaproteobacteria</taxon>
        <taxon>Lysobacterales</taxon>
        <taxon>Lysobacteraceae</taxon>
        <taxon>Stenotrophomonas</taxon>
    </lineage>
</organism>
<feature type="non-terminal residue" evidence="1">
    <location>
        <position position="1"/>
    </location>
</feature>
<evidence type="ECO:0000313" key="1">
    <source>
        <dbReference type="EMBL" id="MBN8799501.1"/>
    </source>
</evidence>
<comment type="caution">
    <text evidence="1">The sequence shown here is derived from an EMBL/GenBank/DDBJ whole genome shotgun (WGS) entry which is preliminary data.</text>
</comment>
<dbReference type="SUPFAM" id="SSF51338">
    <property type="entry name" value="Composite domain of metallo-dependent hydrolases"/>
    <property type="match status" value="1"/>
</dbReference>
<dbReference type="Proteomes" id="UP000664815">
    <property type="component" value="Unassembled WGS sequence"/>
</dbReference>
<sequence>SKCGWSPFEGTTLRSRIASTWVNGQQVWDGSKLVGAPAGQRMTYDR</sequence>
<name>A0A9D8KY64_9GAMM</name>
<proteinExistence type="predicted"/>
<keyword evidence="1" id="KW-0378">Hydrolase</keyword>
<dbReference type="Gene3D" id="3.20.20.140">
    <property type="entry name" value="Metal-dependent hydrolases"/>
    <property type="match status" value="1"/>
</dbReference>
<gene>
    <name evidence="1" type="ORF">J0H45_09115</name>
</gene>
<dbReference type="EC" id="3.5.2.3" evidence="1"/>